<dbReference type="PANTHER" id="PTHR35550">
    <property type="match status" value="1"/>
</dbReference>
<feature type="transmembrane region" description="Helical" evidence="1">
    <location>
        <begin position="55"/>
        <end position="73"/>
    </location>
</feature>
<accession>A0A7J7IFY7</accession>
<dbReference type="Pfam" id="PF11317">
    <property type="entry name" value="DUF3119"/>
    <property type="match status" value="1"/>
</dbReference>
<dbReference type="OrthoDB" id="5903at2759"/>
<dbReference type="EMBL" id="VWRR01000012">
    <property type="protein sequence ID" value="KAF6002026.1"/>
    <property type="molecule type" value="Genomic_DNA"/>
</dbReference>
<dbReference type="AlphaFoldDB" id="A0A7J7IFY7"/>
<keyword evidence="3" id="KW-1185">Reference proteome</keyword>
<evidence type="ECO:0000313" key="3">
    <source>
        <dbReference type="Proteomes" id="UP000530660"/>
    </source>
</evidence>
<dbReference type="Proteomes" id="UP000530660">
    <property type="component" value="Unassembled WGS sequence"/>
</dbReference>
<protein>
    <submittedName>
        <fullName evidence="2">Uncharacterized protein</fullName>
    </submittedName>
</protein>
<evidence type="ECO:0000313" key="2">
    <source>
        <dbReference type="EMBL" id="KAF6002026.1"/>
    </source>
</evidence>
<comment type="caution">
    <text evidence="2">The sequence shown here is derived from an EMBL/GenBank/DDBJ whole genome shotgun (WGS) entry which is preliminary data.</text>
</comment>
<gene>
    <name evidence="2" type="ORF">F1559_003522</name>
</gene>
<proteinExistence type="predicted"/>
<sequence>MLGRLAFSTAPTVVVTKQRPSSAHELSFGERQTRKPPQLRCTLTPYEPFTVRPNLTLPLVVLGLSGVLAGAGGGAGKVFAVPVGLLGVFLVINAGLLLRFRFGPDSIEVWRRGSSGESQVAGVKDAALDGYHYVRGWHYDRIEYWKLWWSRFPVLFYFRETESYDGRGSIHFLPVVFDTQQWLRGFEERTQRKETQRFRY</sequence>
<dbReference type="PANTHER" id="PTHR35550:SF2">
    <property type="entry name" value="OS05G0401200 PROTEIN"/>
    <property type="match status" value="1"/>
</dbReference>
<evidence type="ECO:0000256" key="1">
    <source>
        <dbReference type="SAM" id="Phobius"/>
    </source>
</evidence>
<organism evidence="2 3">
    <name type="scientific">Cyanidiococcus yangmingshanensis</name>
    <dbReference type="NCBI Taxonomy" id="2690220"/>
    <lineage>
        <taxon>Eukaryota</taxon>
        <taxon>Rhodophyta</taxon>
        <taxon>Bangiophyceae</taxon>
        <taxon>Cyanidiales</taxon>
        <taxon>Cyanidiaceae</taxon>
        <taxon>Cyanidiococcus</taxon>
    </lineage>
</organism>
<keyword evidence="1" id="KW-1133">Transmembrane helix</keyword>
<name>A0A7J7IFY7_9RHOD</name>
<feature type="transmembrane region" description="Helical" evidence="1">
    <location>
        <begin position="79"/>
        <end position="98"/>
    </location>
</feature>
<dbReference type="InterPro" id="IPR021467">
    <property type="entry name" value="DUF3119"/>
</dbReference>
<reference evidence="2 3" key="1">
    <citation type="journal article" date="2020" name="J. Phycol.">
        <title>Comparative genome analysis reveals Cyanidiococcus gen. nov., a new extremophilic red algal genus sister to Cyanidioschyzon (Cyanidioschyzonaceae, Rhodophyta).</title>
        <authorList>
            <person name="Liu S.-L."/>
            <person name="Chiang Y.-R."/>
            <person name="Yoon H.S."/>
            <person name="Fu H.-Y."/>
        </authorList>
    </citation>
    <scope>NUCLEOTIDE SEQUENCE [LARGE SCALE GENOMIC DNA]</scope>
    <source>
        <strain evidence="2 3">THAL066</strain>
    </source>
</reference>
<keyword evidence="1" id="KW-0472">Membrane</keyword>
<keyword evidence="1" id="KW-0812">Transmembrane</keyword>